<organism evidence="4">
    <name type="scientific">Drosophila melanogaster</name>
    <name type="common">Fruit fly</name>
    <dbReference type="NCBI Taxonomy" id="7227"/>
    <lineage>
        <taxon>Eukaryota</taxon>
        <taxon>Metazoa</taxon>
        <taxon>Ecdysozoa</taxon>
        <taxon>Arthropoda</taxon>
        <taxon>Hexapoda</taxon>
        <taxon>Insecta</taxon>
        <taxon>Pterygota</taxon>
        <taxon>Neoptera</taxon>
        <taxon>Endopterygota</taxon>
        <taxon>Diptera</taxon>
        <taxon>Brachycera</taxon>
        <taxon>Muscomorpha</taxon>
        <taxon>Ephydroidea</taxon>
        <taxon>Drosophilidae</taxon>
        <taxon>Drosophila</taxon>
        <taxon>Sophophora</taxon>
    </lineage>
</organism>
<gene>
    <name evidence="4 5" type="primary">gag</name>
</gene>
<evidence type="ECO:0000259" key="3">
    <source>
        <dbReference type="PROSITE" id="PS50158"/>
    </source>
</evidence>
<accession>Q9N9Z2</accession>
<keyword evidence="1" id="KW-0862">Zinc</keyword>
<protein>
    <submittedName>
        <fullName evidence="4">Gag-like protein</fullName>
    </submittedName>
</protein>
<dbReference type="FlyBase" id="FBgn0041727">
    <property type="gene designation" value="Rt1a\gag"/>
</dbReference>
<dbReference type="InterPro" id="IPR036875">
    <property type="entry name" value="Znf_CCHC_sf"/>
</dbReference>
<proteinExistence type="predicted"/>
<dbReference type="InterPro" id="IPR001878">
    <property type="entry name" value="Znf_CCHC"/>
</dbReference>
<feature type="domain" description="CCHC-type" evidence="3">
    <location>
        <begin position="431"/>
        <end position="444"/>
    </location>
</feature>
<dbReference type="AlphaFoldDB" id="Q9N9Z2"/>
<evidence type="ECO:0000256" key="1">
    <source>
        <dbReference type="PROSITE-ProRule" id="PRU00047"/>
    </source>
</evidence>
<keyword evidence="1" id="KW-0479">Metal-binding</keyword>
<feature type="region of interest" description="Disordered" evidence="2">
    <location>
        <begin position="155"/>
        <end position="229"/>
    </location>
</feature>
<name>Q9N9Z2_DROME</name>
<feature type="region of interest" description="Disordered" evidence="2">
    <location>
        <begin position="1"/>
        <end position="54"/>
    </location>
</feature>
<keyword evidence="1" id="KW-0863">Zinc-finger</keyword>
<dbReference type="SUPFAM" id="SSF57756">
    <property type="entry name" value="Retrovirus zinc finger-like domains"/>
    <property type="match status" value="1"/>
</dbReference>
<dbReference type="GO" id="GO:0008270">
    <property type="term" value="F:zinc ion binding"/>
    <property type="evidence" value="ECO:0007669"/>
    <property type="project" value="UniProtKB-KW"/>
</dbReference>
<sequence length="488" mass="53087">MDRTGGGSAPDPNDPFRRSGRLSRSPIRGVGTQIQGGGGEQAGPPPPKASDCSAAVEVETLATTVSTTATSLKTMDFISVPAQRAGAKSPSGSPHRSPELTTTLQNEDLQGILDMMKAKITAILSSFETRRHVTSEDRGVLVDLSALNKRAIELQEGINKKPPPRSTATQTEAEKTKRSQVAPPRQALPNVQVRKTDNHRSAAKSTGKALPTTADSKPESYASVAKDANKDEEWAKVKPKRLRKKPEALILKKTGEVTYSDMLRKMKAEPSLTEFGKHVRKIRRTQQGELLLELEGKASEVIPSFKNELEATLKEIASVRTGAHRTALICSGLDETTTAQDLHNSLVSQFQGIRLEPEDVRGLRRRRDGTQIASVLMCANDAIAVINRGVVTVGWSRCRIAQDVRPIRCFRCLEFGHRAPYCKSVDRSDCCLRCGEHGHKAKGCVAPPRCLICSSDVDKNHATGGFACPTYKANTKGANSRQNDARRN</sequence>
<evidence type="ECO:0000313" key="5">
    <source>
        <dbReference type="FlyBase" id="FBgn0041727"/>
    </source>
</evidence>
<dbReference type="PROSITE" id="PS50158">
    <property type="entry name" value="ZF_CCHC"/>
    <property type="match status" value="1"/>
</dbReference>
<reference evidence="4" key="1">
    <citation type="submission" date="2000-07" db="EMBL/GenBank/DDBJ databases">
        <title>Drosophila melanogaster non-LTR retrotransposon pilger.</title>
        <authorList>
            <person name="Tuschl T."/>
            <person name="Elbashir S."/>
            <person name="Lendeckel W."/>
        </authorList>
    </citation>
    <scope>NUCLEOTIDE SEQUENCE</scope>
</reference>
<dbReference type="GO" id="GO:0003676">
    <property type="term" value="F:nucleic acid binding"/>
    <property type="evidence" value="ECO:0007669"/>
    <property type="project" value="InterPro"/>
</dbReference>
<evidence type="ECO:0000313" key="4">
    <source>
        <dbReference type="EMBL" id="CAB99191.1"/>
    </source>
</evidence>
<dbReference type="SMART" id="SM00343">
    <property type="entry name" value="ZnF_C2HC"/>
    <property type="match status" value="2"/>
</dbReference>
<dbReference type="Gene3D" id="4.10.60.10">
    <property type="entry name" value="Zinc finger, CCHC-type"/>
    <property type="match status" value="1"/>
</dbReference>
<evidence type="ECO:0000256" key="2">
    <source>
        <dbReference type="SAM" id="MobiDB-lite"/>
    </source>
</evidence>
<dbReference type="EMBL" id="AJ278684">
    <property type="protein sequence ID" value="CAB99191.1"/>
    <property type="molecule type" value="Genomic_DNA"/>
</dbReference>